<accession>A0A9X3EEA6</accession>
<dbReference type="EMBL" id="JAPKNK010000010">
    <property type="protein sequence ID" value="MCX5571495.1"/>
    <property type="molecule type" value="Genomic_DNA"/>
</dbReference>
<sequence>MTTFLAATAVGTAPALSEMGLKSMMVAQGLAEVINGEKTCGYTIDQSKLEAYYSKAGLDTPEALSHIANLISMAEFGDPPTPSACTMARATGKKIGILGEESP</sequence>
<dbReference type="AlphaFoldDB" id="A0A9X3EEA6"/>
<keyword evidence="2" id="KW-1185">Reference proteome</keyword>
<dbReference type="RefSeq" id="WP_266340454.1">
    <property type="nucleotide sequence ID" value="NZ_JAPKNK010000010.1"/>
</dbReference>
<organism evidence="1 2">
    <name type="scientific">Kaistia nematophila</name>
    <dbReference type="NCBI Taxonomy" id="2994654"/>
    <lineage>
        <taxon>Bacteria</taxon>
        <taxon>Pseudomonadati</taxon>
        <taxon>Pseudomonadota</taxon>
        <taxon>Alphaproteobacteria</taxon>
        <taxon>Hyphomicrobiales</taxon>
        <taxon>Kaistiaceae</taxon>
        <taxon>Kaistia</taxon>
    </lineage>
</organism>
<evidence type="ECO:0000313" key="1">
    <source>
        <dbReference type="EMBL" id="MCX5571495.1"/>
    </source>
</evidence>
<evidence type="ECO:0000313" key="2">
    <source>
        <dbReference type="Proteomes" id="UP001144805"/>
    </source>
</evidence>
<dbReference type="Proteomes" id="UP001144805">
    <property type="component" value="Unassembled WGS sequence"/>
</dbReference>
<name>A0A9X3EEA6_9HYPH</name>
<gene>
    <name evidence="1" type="ORF">OSH07_20010</name>
</gene>
<protein>
    <submittedName>
        <fullName evidence="1">Uncharacterized protein</fullName>
    </submittedName>
</protein>
<reference evidence="1" key="1">
    <citation type="submission" date="2022-11" db="EMBL/GenBank/DDBJ databases">
        <title>Biodiversity and phylogenetic relationships of bacteria.</title>
        <authorList>
            <person name="Machado R.A.R."/>
            <person name="Bhat A."/>
            <person name="Loulou A."/>
            <person name="Kallel S."/>
        </authorList>
    </citation>
    <scope>NUCLEOTIDE SEQUENCE</scope>
    <source>
        <strain evidence="1">K-TC2</strain>
    </source>
</reference>
<comment type="caution">
    <text evidence="1">The sequence shown here is derived from an EMBL/GenBank/DDBJ whole genome shotgun (WGS) entry which is preliminary data.</text>
</comment>
<proteinExistence type="predicted"/>